<dbReference type="EnsemblMetazoa" id="GPAI042338-RA">
    <property type="protein sequence ID" value="GPAI042338-PA"/>
    <property type="gene ID" value="GPAI042338"/>
</dbReference>
<protein>
    <submittedName>
        <fullName evidence="1">Uncharacterized protein</fullName>
    </submittedName>
</protein>
<reference evidence="1" key="2">
    <citation type="submission" date="2020-05" db="UniProtKB">
        <authorList>
            <consortium name="EnsemblMetazoa"/>
        </authorList>
    </citation>
    <scope>IDENTIFICATION</scope>
    <source>
        <strain evidence="1">IAEA</strain>
    </source>
</reference>
<name>A0A1B0ADM0_GLOPL</name>
<sequence>MEPLVFKLYFLFTSINCENIYSLANPASCLGDAECLESFSSCPLSPLPTRPVMLSSHCNPPLLNLLSLFKGSFLKSIRIVKPGGSLGITKSCNKLNISTFSGMLCKSKSLTSLVGNREDFCELRFCNLEIGKRGERLFKGLGFVVVDDRGVHPSWLPLEVWEVAFLMPSVKSDSKVSKRVSQRQTIGGSNHITLSGLGFFRDDVGSQRLQNHLEYDGPLGLDKTFTLLWLKMTLSADKMCKSVRDSTKQEKII</sequence>
<accession>A0A1B0ADM0</accession>
<evidence type="ECO:0000313" key="1">
    <source>
        <dbReference type="EnsemblMetazoa" id="GPAI042338-PA"/>
    </source>
</evidence>
<keyword evidence="2" id="KW-1185">Reference proteome</keyword>
<dbReference type="VEuPathDB" id="VectorBase:GPAI042338"/>
<proteinExistence type="predicted"/>
<evidence type="ECO:0000313" key="2">
    <source>
        <dbReference type="Proteomes" id="UP000092445"/>
    </source>
</evidence>
<dbReference type="AlphaFoldDB" id="A0A1B0ADM0"/>
<dbReference type="Proteomes" id="UP000092445">
    <property type="component" value="Unassembled WGS sequence"/>
</dbReference>
<organism evidence="1 2">
    <name type="scientific">Glossina pallidipes</name>
    <name type="common">Tsetse fly</name>
    <dbReference type="NCBI Taxonomy" id="7398"/>
    <lineage>
        <taxon>Eukaryota</taxon>
        <taxon>Metazoa</taxon>
        <taxon>Ecdysozoa</taxon>
        <taxon>Arthropoda</taxon>
        <taxon>Hexapoda</taxon>
        <taxon>Insecta</taxon>
        <taxon>Pterygota</taxon>
        <taxon>Neoptera</taxon>
        <taxon>Endopterygota</taxon>
        <taxon>Diptera</taxon>
        <taxon>Brachycera</taxon>
        <taxon>Muscomorpha</taxon>
        <taxon>Hippoboscoidea</taxon>
        <taxon>Glossinidae</taxon>
        <taxon>Glossina</taxon>
    </lineage>
</organism>
<reference evidence="2" key="1">
    <citation type="submission" date="2014-03" db="EMBL/GenBank/DDBJ databases">
        <authorList>
            <person name="Aksoy S."/>
            <person name="Warren W."/>
            <person name="Wilson R.K."/>
        </authorList>
    </citation>
    <scope>NUCLEOTIDE SEQUENCE [LARGE SCALE GENOMIC DNA]</scope>
    <source>
        <strain evidence="2">IAEA</strain>
    </source>
</reference>